<accession>A0A5D2PHE0</accession>
<dbReference type="EMBL" id="CM017617">
    <property type="protein sequence ID" value="TYI15326.1"/>
    <property type="molecule type" value="Genomic_DNA"/>
</dbReference>
<keyword evidence="2" id="KW-0732">Signal</keyword>
<name>A0A5D2PHE0_GOSTO</name>
<evidence type="ECO:0008006" key="5">
    <source>
        <dbReference type="Google" id="ProtNLM"/>
    </source>
</evidence>
<protein>
    <recommendedName>
        <fullName evidence="5">BRCT domain-containing protein</fullName>
    </recommendedName>
</protein>
<organism evidence="3 4">
    <name type="scientific">Gossypium tomentosum</name>
    <name type="common">Hawaiian cotton</name>
    <name type="synonym">Gossypium sandvicense</name>
    <dbReference type="NCBI Taxonomy" id="34277"/>
    <lineage>
        <taxon>Eukaryota</taxon>
        <taxon>Viridiplantae</taxon>
        <taxon>Streptophyta</taxon>
        <taxon>Embryophyta</taxon>
        <taxon>Tracheophyta</taxon>
        <taxon>Spermatophyta</taxon>
        <taxon>Magnoliopsida</taxon>
        <taxon>eudicotyledons</taxon>
        <taxon>Gunneridae</taxon>
        <taxon>Pentapetalae</taxon>
        <taxon>rosids</taxon>
        <taxon>malvids</taxon>
        <taxon>Malvales</taxon>
        <taxon>Malvaceae</taxon>
        <taxon>Malvoideae</taxon>
        <taxon>Gossypium</taxon>
    </lineage>
</organism>
<keyword evidence="4" id="KW-1185">Reference proteome</keyword>
<feature type="chain" id="PRO_5023142431" description="BRCT domain-containing protein" evidence="2">
    <location>
        <begin position="20"/>
        <end position="77"/>
    </location>
</feature>
<keyword evidence="1" id="KW-0472">Membrane</keyword>
<dbReference type="Gene3D" id="3.40.50.10190">
    <property type="entry name" value="BRCT domain"/>
    <property type="match status" value="1"/>
</dbReference>
<sequence>MKLVLTTMGVVMVLKLADSGYWIMHQSSLIIWQRVSEAQDIATKLGGQVIGHTWLLESIAAYLGGFFQLSIMVFIWC</sequence>
<evidence type="ECO:0000313" key="3">
    <source>
        <dbReference type="EMBL" id="TYI15326.1"/>
    </source>
</evidence>
<proteinExistence type="predicted"/>
<keyword evidence="1" id="KW-0812">Transmembrane</keyword>
<evidence type="ECO:0000313" key="4">
    <source>
        <dbReference type="Proteomes" id="UP000322667"/>
    </source>
</evidence>
<dbReference type="AlphaFoldDB" id="A0A5D2PHE0"/>
<keyword evidence="1" id="KW-1133">Transmembrane helix</keyword>
<feature type="transmembrane region" description="Helical" evidence="1">
    <location>
        <begin position="59"/>
        <end position="76"/>
    </location>
</feature>
<dbReference type="Proteomes" id="UP000322667">
    <property type="component" value="Chromosome A08"/>
</dbReference>
<dbReference type="InterPro" id="IPR036420">
    <property type="entry name" value="BRCT_dom_sf"/>
</dbReference>
<gene>
    <name evidence="3" type="ORF">ES332_A08G178500v1</name>
</gene>
<evidence type="ECO:0000256" key="2">
    <source>
        <dbReference type="SAM" id="SignalP"/>
    </source>
</evidence>
<evidence type="ECO:0000256" key="1">
    <source>
        <dbReference type="SAM" id="Phobius"/>
    </source>
</evidence>
<reference evidence="3 4" key="1">
    <citation type="submission" date="2019-07" db="EMBL/GenBank/DDBJ databases">
        <title>WGS assembly of Gossypium tomentosum.</title>
        <authorList>
            <person name="Chen Z.J."/>
            <person name="Sreedasyam A."/>
            <person name="Ando A."/>
            <person name="Song Q."/>
            <person name="De L."/>
            <person name="Hulse-Kemp A."/>
            <person name="Ding M."/>
            <person name="Ye W."/>
            <person name="Kirkbride R."/>
            <person name="Jenkins J."/>
            <person name="Plott C."/>
            <person name="Lovell J."/>
            <person name="Lin Y.-M."/>
            <person name="Vaughn R."/>
            <person name="Liu B."/>
            <person name="Li W."/>
            <person name="Simpson S."/>
            <person name="Scheffler B."/>
            <person name="Saski C."/>
            <person name="Grover C."/>
            <person name="Hu G."/>
            <person name="Conover J."/>
            <person name="Carlson J."/>
            <person name="Shu S."/>
            <person name="Boston L."/>
            <person name="Williams M."/>
            <person name="Peterson D."/>
            <person name="Mcgee K."/>
            <person name="Jones D."/>
            <person name="Wendel J."/>
            <person name="Stelly D."/>
            <person name="Grimwood J."/>
            <person name="Schmutz J."/>
        </authorList>
    </citation>
    <scope>NUCLEOTIDE SEQUENCE [LARGE SCALE GENOMIC DNA]</scope>
    <source>
        <strain evidence="3">7179.01</strain>
    </source>
</reference>
<feature type="signal peptide" evidence="2">
    <location>
        <begin position="1"/>
        <end position="19"/>
    </location>
</feature>